<keyword evidence="1" id="KW-0472">Membrane</keyword>
<feature type="transmembrane region" description="Helical" evidence="1">
    <location>
        <begin position="169"/>
        <end position="198"/>
    </location>
</feature>
<name>A0ABV7WSD5_9GAMM</name>
<sequence>MFPALGLLLAWLSTVVYPSFILTFGQHGAGLSMLLALLGVLFIRHDFNQLTAMWQQFPSIFWKETVSPDQTIQKLTLWNQLAKQKGYLALEPQLEKEQDDYINIGLQYIIDEVDELKLTRSLNVVSQTRQENGEYLISLFHFLGRSAVGIGVCFSLFGLYSLIHSDQLALYSLVMVAPVLISLGYGVGLYCLFFYPLASRLKVRLQIRLRHDEMVQDGFVAIIHQENSKVMAHRLQEYFKK</sequence>
<dbReference type="RefSeq" id="WP_377363055.1">
    <property type="nucleotide sequence ID" value="NZ_JBHRYN010000012.1"/>
</dbReference>
<keyword evidence="1" id="KW-1133">Transmembrane helix</keyword>
<accession>A0ABV7WSD5</accession>
<keyword evidence="3" id="KW-1185">Reference proteome</keyword>
<protein>
    <recommendedName>
        <fullName evidence="4">Chemotaxis protein MotA</fullName>
    </recommendedName>
</protein>
<feature type="transmembrane region" description="Helical" evidence="1">
    <location>
        <begin position="142"/>
        <end position="163"/>
    </location>
</feature>
<dbReference type="Proteomes" id="UP001595710">
    <property type="component" value="Unassembled WGS sequence"/>
</dbReference>
<dbReference type="PANTHER" id="PTHR30433:SF3">
    <property type="entry name" value="MOTILITY PROTEIN A"/>
    <property type="match status" value="1"/>
</dbReference>
<reference evidence="3" key="1">
    <citation type="journal article" date="2019" name="Int. J. Syst. Evol. Microbiol.">
        <title>The Global Catalogue of Microorganisms (GCM) 10K type strain sequencing project: providing services to taxonomists for standard genome sequencing and annotation.</title>
        <authorList>
            <consortium name="The Broad Institute Genomics Platform"/>
            <consortium name="The Broad Institute Genome Sequencing Center for Infectious Disease"/>
            <person name="Wu L."/>
            <person name="Ma J."/>
        </authorList>
    </citation>
    <scope>NUCLEOTIDE SEQUENCE [LARGE SCALE GENOMIC DNA]</scope>
    <source>
        <strain evidence="3">CECT 8288</strain>
    </source>
</reference>
<gene>
    <name evidence="2" type="ORF">ACFOND_11170</name>
</gene>
<keyword evidence="1" id="KW-0812">Transmembrane</keyword>
<evidence type="ECO:0000256" key="1">
    <source>
        <dbReference type="SAM" id="Phobius"/>
    </source>
</evidence>
<dbReference type="InterPro" id="IPR047055">
    <property type="entry name" value="MotA-like"/>
</dbReference>
<organism evidence="2 3">
    <name type="scientific">Reinekea marina</name>
    <dbReference type="NCBI Taxonomy" id="1310421"/>
    <lineage>
        <taxon>Bacteria</taxon>
        <taxon>Pseudomonadati</taxon>
        <taxon>Pseudomonadota</taxon>
        <taxon>Gammaproteobacteria</taxon>
        <taxon>Oceanospirillales</taxon>
        <taxon>Saccharospirillaceae</taxon>
        <taxon>Reinekea</taxon>
    </lineage>
</organism>
<evidence type="ECO:0000313" key="2">
    <source>
        <dbReference type="EMBL" id="MFC3702206.1"/>
    </source>
</evidence>
<feature type="transmembrane region" description="Helical" evidence="1">
    <location>
        <begin position="28"/>
        <end position="47"/>
    </location>
</feature>
<evidence type="ECO:0000313" key="3">
    <source>
        <dbReference type="Proteomes" id="UP001595710"/>
    </source>
</evidence>
<comment type="caution">
    <text evidence="2">The sequence shown here is derived from an EMBL/GenBank/DDBJ whole genome shotgun (WGS) entry which is preliminary data.</text>
</comment>
<proteinExistence type="predicted"/>
<dbReference type="EMBL" id="JBHRYN010000012">
    <property type="protein sequence ID" value="MFC3702206.1"/>
    <property type="molecule type" value="Genomic_DNA"/>
</dbReference>
<evidence type="ECO:0008006" key="4">
    <source>
        <dbReference type="Google" id="ProtNLM"/>
    </source>
</evidence>
<dbReference type="PANTHER" id="PTHR30433">
    <property type="entry name" value="CHEMOTAXIS PROTEIN MOTA"/>
    <property type="match status" value="1"/>
</dbReference>